<dbReference type="SMART" id="SM00408">
    <property type="entry name" value="IGc2"/>
    <property type="match status" value="24"/>
</dbReference>
<feature type="domain" description="Ig-like" evidence="8">
    <location>
        <begin position="2563"/>
        <end position="2652"/>
    </location>
</feature>
<feature type="domain" description="Ig-like" evidence="8">
    <location>
        <begin position="1510"/>
        <end position="1596"/>
    </location>
</feature>
<dbReference type="Pfam" id="PF13927">
    <property type="entry name" value="Ig_3"/>
    <property type="match status" value="3"/>
</dbReference>
<dbReference type="SMART" id="SM00409">
    <property type="entry name" value="IG"/>
    <property type="match status" value="24"/>
</dbReference>
<evidence type="ECO:0000259" key="8">
    <source>
        <dbReference type="PROSITE" id="PS50835"/>
    </source>
</evidence>
<dbReference type="InterPro" id="IPR013783">
    <property type="entry name" value="Ig-like_fold"/>
</dbReference>
<proteinExistence type="predicted"/>
<dbReference type="Proteomes" id="UP000835052">
    <property type="component" value="Unassembled WGS sequence"/>
</dbReference>
<feature type="domain" description="Ig-like" evidence="8">
    <location>
        <begin position="1872"/>
        <end position="1942"/>
    </location>
</feature>
<feature type="domain" description="Ig-like" evidence="8">
    <location>
        <begin position="2414"/>
        <end position="2508"/>
    </location>
</feature>
<feature type="domain" description="Ig-like" evidence="8">
    <location>
        <begin position="2229"/>
        <end position="2315"/>
    </location>
</feature>
<dbReference type="Gene3D" id="3.40.50.410">
    <property type="entry name" value="von Willebrand factor, type A domain"/>
    <property type="match status" value="1"/>
</dbReference>
<sequence length="2699" mass="294891">MGALRRLSLVTTCFLLLLSLAESTGWQTPSSLPAEAVGKSSLTFVFDITGSMFDDLVQVREGASKIFRTVMQQREKLIYNYILVPFHDPDLGEIINTTDSSYFMRQLSKVYVHGGGDCPEKTLTGIHKALEISLPSSFVYVFTDARSKDYNLEEDVLNLIQEKQSSVVFVMTGDCGNRTHPGFRTYEKIAAASFGQVFHLEKSDVSTVLEYVRHAVKQKKVHLLYEAREEGGFIYRDIPVDDQLSELTLSLQDLVPWLIKNTYLVINMTGLIPPGTVNKISLLDYTGNELLTQPASPIRENPHMYFIGPFVPPKGLFFVRVSGTDDQDYEYMRVAPTAIGSVTVGGPRVYVPEIQTVFVGKSVNLSCMVESAVPFTVNWTKNGKLVGGPLFYDTTDTATWVLTEIALSDSGDYICEVTSDNGNATAKMQLETREAPPQITGVRNETAALMGSAFLHCPTISSSKAEIRWLRHGVSVLNGPNTKIYENGTLRIFSTSRSDAGMYECQARSAGGMTSQSMILKIMEPPVASISPKLLYFVPSTSINFSCYVQGDPPPEPHWFVNGRRISPDSKYYISYKNDLIIRVADPYDVGQYECRAVSPAGMHAESARAELAKPPEVQLTQSKTMIGRGDSISFECKVTAGLPAPSIRWLRNGKELLQSSRGYINIENGHLQITITLQCLAIGQPAPQITWYKDSVELDSLNNPRYTVLADGNLLITNAQMEDQSRYTCIAKNPYGQQSQNTNLIITGLTSPVLGHVPPEEQLVEGEDLRLSCVVVLGTPKPQLLWFKDGKPIEPSPTVIVEGGGTSLLLRDGNPKDEGKYTCAAISPAGNTTLNINVNLIKKPEFVIYDPGQQPTPSIAGVSQVAQPGVEHSVIEGDGFAIPCPVSGAPPPTVTWSLDGRPIATNNNEFSITTDNTLIVHKTDKSLAGTYTCTAVNAAGEIQQSTPIKIMTLPIISPGQSSFNLIQGTPLSIPCNVQGEPKATIKWYLNDVEFTNGTVDEDGTLLIEDVHENLKGSLKCVATNEAGSDERVVSLTVHTAPIIDGSGTTVSRVALANDTVVLACPARAEPPPVRIWSYEGSRIDTVPIPHKVTKDGELVLSNIDIEHAGYFTCLVSNLAGDDSITYELEVQEKPRIISETPGTLDVVKGLTLEIPCTATGTPQPERSWEKDGILLSTGNSSRYGIDSAGTLRIFNTAKEDGGQYKCLVENGAGSESQTTSVVVQEPPVFSPHTIVNYTAVAGDVVELRCAVEAYPPATIQWTRKGVPVTESTPGMKVENDGTLVIAEASKEDDTFYSCKATNPAGIAEKNMRLSIIVAPEMPDQDIVAHESVKVSQPFSLYCPVLSTPLPTISWQLNDKPMAEVDANVQFSDDKRKLHVEKARVTDAGVYKCVARNSAGEGSKSFEVEVLVPLNIDESEWKKKVVAKEGEYVEIGCPVSGLPSPTINWIVGGTILRKDEPYRGIKLADSGKTLIIEEASLDNMGMLHCVAQNKAGTLDVDVELVVLAAPNLGADENIEIVKGKEATLSCDNNGETDEKHTVSWLVNNSESLPSNVQVPLNGHRLFIVNATAANAGSYSCKATNSAGEDTKIVNVAVLEPPEFLEKEYNESIRLIRGQPLNLACLVSGNPRPNIEWRMDKETIIGPAISDDGQKFDIDKLNGSSAHVVCLVSNKAGSIARDFFVQSIAPPKFTDSGDRIEVQVSYGDTITLDCPVSGGGDVVIEWLRQGSPITDKEAIFSVNKSSLIIMNAEEEHEDVYTCTAKNSAGEATKEFNVSVLVAPYVRGTLIENIEIIENNELQLDCVAEGNPDPKVTWKKDGGNVPQEAEVLNENMTLVIRDIRKSQAGVYRCFVKNVAGTASKTFNVHVLEKPVFVSKTESEHKVDVERAVTLECDVKDPTGVEISWTRHQLPIVSGVDDVQLLSGGRYLHVASVQPEDEGSYEFPPEIINDGGEYTVIENNSLVLPCEVEGNPPPVVTWTKDGRPISSLEHAQVLSEGQQFKIVHAQPGVHRGSYLCQAKNDVGSTEISFDVDVITRPSLAKGIKEVVEVIQGETAHFKCPIVDKNFKGDVTWLRNFNPIDYRDGRLTKSQNDRRLHLSNSSLQDEGLYSCRIKNDAGENKFDYKLQVLIPPTILILDKDKNRTVIEKTTVTLSCPVTGKPEPDIVWLKEGEMLFPDNISDLIDSASIVGNELKISRVKESDSGRYSCEATNKAGSTDQDIFLNVMTPPRIEKEGIPAEYDQMLDNTVTISCPVFGKPTPSVTWLKAGKSLESNANVKTSANGQKLYLLKLQKDDADKYTCIAKNPAGEEKRDFSVRILEAPTFEDPNLVRKVQTIAGKTSIFNCPASGSPQPTITWIRDGETLSATGRHVFLDGGRQLQISNTETSDKGRYTCIATNSVGSDDLETTLDVIAPPVIEGQPTEVVEVFENSRHDLLCEVNDTGSRLEIEWQKSGQTISQETLKDENLIQIPSSGRKLNILSARTSDAGRYTCVVKNSAGEARKSFDVKILGQRIRDEDGQPSENKETLVIDSITPENIGKYTCEAMNKAGLVRKDFILRLSGPPVLDGGPENLAMKVGDSMTLTCKVSSGSGNVTVSWLINDVEAQNGVFSPTVEVLDRQVKVSNARLSDAANYICIAKNEAGEVRKPFHLMVWEKPRFMDTNTRYPIVLDKSVIFDCSVTGTPKPTVVWFKVRFLSQV</sequence>
<organism evidence="9 10">
    <name type="scientific">Caenorhabditis auriculariae</name>
    <dbReference type="NCBI Taxonomy" id="2777116"/>
    <lineage>
        <taxon>Eukaryota</taxon>
        <taxon>Metazoa</taxon>
        <taxon>Ecdysozoa</taxon>
        <taxon>Nematoda</taxon>
        <taxon>Chromadorea</taxon>
        <taxon>Rhabditida</taxon>
        <taxon>Rhabditina</taxon>
        <taxon>Rhabditomorpha</taxon>
        <taxon>Rhabditoidea</taxon>
        <taxon>Rhabditidae</taxon>
        <taxon>Peloderinae</taxon>
        <taxon>Caenorhabditis</taxon>
    </lineage>
</organism>
<evidence type="ECO:0000313" key="10">
    <source>
        <dbReference type="Proteomes" id="UP000835052"/>
    </source>
</evidence>
<feature type="domain" description="Ig-like" evidence="8">
    <location>
        <begin position="1413"/>
        <end position="1505"/>
    </location>
</feature>
<dbReference type="InterPro" id="IPR036465">
    <property type="entry name" value="vWFA_dom_sf"/>
</dbReference>
<dbReference type="InterPro" id="IPR007110">
    <property type="entry name" value="Ig-like_dom"/>
</dbReference>
<feature type="domain" description="Ig-like" evidence="8">
    <location>
        <begin position="347"/>
        <end position="431"/>
    </location>
</feature>
<dbReference type="GO" id="GO:0098632">
    <property type="term" value="F:cell-cell adhesion mediator activity"/>
    <property type="evidence" value="ECO:0007669"/>
    <property type="project" value="TreeGrafter"/>
</dbReference>
<feature type="domain" description="Ig-like" evidence="8">
    <location>
        <begin position="2322"/>
        <end position="2410"/>
    </location>
</feature>
<dbReference type="GO" id="GO:0070593">
    <property type="term" value="P:dendrite self-avoidance"/>
    <property type="evidence" value="ECO:0007669"/>
    <property type="project" value="TreeGrafter"/>
</dbReference>
<evidence type="ECO:0000256" key="4">
    <source>
        <dbReference type="ARBA" id="ARBA00022737"/>
    </source>
</evidence>
<evidence type="ECO:0000256" key="5">
    <source>
        <dbReference type="ARBA" id="ARBA00023157"/>
    </source>
</evidence>
<evidence type="ECO:0000256" key="1">
    <source>
        <dbReference type="ARBA" id="ARBA00004613"/>
    </source>
</evidence>
<dbReference type="InterPro" id="IPR003599">
    <property type="entry name" value="Ig_sub"/>
</dbReference>
<feature type="domain" description="Ig-like" evidence="8">
    <location>
        <begin position="1135"/>
        <end position="1223"/>
    </location>
</feature>
<dbReference type="InterPro" id="IPR013106">
    <property type="entry name" value="Ig_V-set"/>
</dbReference>
<dbReference type="SUPFAM" id="SSF53300">
    <property type="entry name" value="vWA-like"/>
    <property type="match status" value="1"/>
</dbReference>
<feature type="domain" description="Ig-like" evidence="8">
    <location>
        <begin position="753"/>
        <end position="840"/>
    </location>
</feature>
<dbReference type="FunFam" id="2.60.40.10:FF:000503">
    <property type="entry name" value="Hemicentin 1"/>
    <property type="match status" value="3"/>
</dbReference>
<dbReference type="Pfam" id="PF25106">
    <property type="entry name" value="VWA_4"/>
    <property type="match status" value="1"/>
</dbReference>
<dbReference type="GO" id="GO:0007156">
    <property type="term" value="P:homophilic cell adhesion via plasma membrane adhesion molecules"/>
    <property type="evidence" value="ECO:0007669"/>
    <property type="project" value="TreeGrafter"/>
</dbReference>
<dbReference type="FunFam" id="2.60.40.10:FF:000130">
    <property type="entry name" value="Hemicentin 1"/>
    <property type="match status" value="1"/>
</dbReference>
<feature type="domain" description="Ig-like" evidence="8">
    <location>
        <begin position="1782"/>
        <end position="1865"/>
    </location>
</feature>
<dbReference type="GO" id="GO:0030424">
    <property type="term" value="C:axon"/>
    <property type="evidence" value="ECO:0007669"/>
    <property type="project" value="TreeGrafter"/>
</dbReference>
<comment type="subcellular location">
    <subcellularLocation>
        <location evidence="1">Secreted</location>
    </subcellularLocation>
</comment>
<dbReference type="PANTHER" id="PTHR10075">
    <property type="entry name" value="BASIGIN RELATED"/>
    <property type="match status" value="1"/>
</dbReference>
<feature type="domain" description="Ig-like" evidence="8">
    <location>
        <begin position="2038"/>
        <end position="2127"/>
    </location>
</feature>
<dbReference type="Pfam" id="PF07679">
    <property type="entry name" value="I-set"/>
    <property type="match status" value="20"/>
</dbReference>
<dbReference type="InterPro" id="IPR013098">
    <property type="entry name" value="Ig_I-set"/>
</dbReference>
<feature type="domain" description="Ig-like" evidence="8">
    <location>
        <begin position="2132"/>
        <end position="2224"/>
    </location>
</feature>
<evidence type="ECO:0000256" key="3">
    <source>
        <dbReference type="ARBA" id="ARBA00022729"/>
    </source>
</evidence>
<evidence type="ECO:0000256" key="6">
    <source>
        <dbReference type="ARBA" id="ARBA00023319"/>
    </source>
</evidence>
<feature type="chain" id="PRO_5035728450" description="Ig-like domain-containing protein" evidence="7">
    <location>
        <begin position="24"/>
        <end position="2699"/>
    </location>
</feature>
<dbReference type="Gene3D" id="2.60.40.10">
    <property type="entry name" value="Immunoglobulins"/>
    <property type="match status" value="26"/>
</dbReference>
<keyword evidence="4" id="KW-0677">Repeat</keyword>
<dbReference type="FunFam" id="2.60.40.10:FF:002373">
    <property type="entry name" value="High Incidence of Males (Increased X chromosome loss)"/>
    <property type="match status" value="1"/>
</dbReference>
<evidence type="ECO:0000256" key="7">
    <source>
        <dbReference type="SAM" id="SignalP"/>
    </source>
</evidence>
<dbReference type="GO" id="GO:0005886">
    <property type="term" value="C:plasma membrane"/>
    <property type="evidence" value="ECO:0007669"/>
    <property type="project" value="TreeGrafter"/>
</dbReference>
<protein>
    <recommendedName>
        <fullName evidence="8">Ig-like domain-containing protein</fullName>
    </recommendedName>
</protein>
<feature type="domain" description="Ig-like" evidence="8">
    <location>
        <begin position="1320"/>
        <end position="1409"/>
    </location>
</feature>
<dbReference type="OrthoDB" id="5985519at2759"/>
<feature type="domain" description="Ig-like" evidence="8">
    <location>
        <begin position="1690"/>
        <end position="1777"/>
    </location>
</feature>
<dbReference type="PANTHER" id="PTHR10075:SF100">
    <property type="entry name" value="FASCICLIN-2"/>
    <property type="match status" value="1"/>
</dbReference>
<dbReference type="PROSITE" id="PS50835">
    <property type="entry name" value="IG_LIKE"/>
    <property type="match status" value="25"/>
</dbReference>
<dbReference type="CDD" id="cd00096">
    <property type="entry name" value="Ig"/>
    <property type="match status" value="7"/>
</dbReference>
<accession>A0A8S1H251</accession>
<evidence type="ECO:0000256" key="2">
    <source>
        <dbReference type="ARBA" id="ARBA00022525"/>
    </source>
</evidence>
<name>A0A8S1H251_9PELO</name>
<evidence type="ECO:0000313" key="9">
    <source>
        <dbReference type="EMBL" id="CAD6189244.1"/>
    </source>
</evidence>
<keyword evidence="3 7" id="KW-0732">Signal</keyword>
<dbReference type="SMART" id="SM00406">
    <property type="entry name" value="IGv"/>
    <property type="match status" value="4"/>
</dbReference>
<feature type="signal peptide" evidence="7">
    <location>
        <begin position="1"/>
        <end position="23"/>
    </location>
</feature>
<feature type="domain" description="Ig-like" evidence="8">
    <location>
        <begin position="1946"/>
        <end position="2029"/>
    </location>
</feature>
<comment type="caution">
    <text evidence="9">The sequence shown here is derived from an EMBL/GenBank/DDBJ whole genome shotgun (WGS) entry which is preliminary data.</text>
</comment>
<feature type="domain" description="Ig-like" evidence="8">
    <location>
        <begin position="1228"/>
        <end position="1315"/>
    </location>
</feature>
<reference evidence="9" key="1">
    <citation type="submission" date="2020-10" db="EMBL/GenBank/DDBJ databases">
        <authorList>
            <person name="Kikuchi T."/>
        </authorList>
    </citation>
    <scope>NUCLEOTIDE SEQUENCE</scope>
    <source>
        <strain evidence="9">NKZ352</strain>
    </source>
</reference>
<feature type="domain" description="Ig-like" evidence="8">
    <location>
        <begin position="2657"/>
        <end position="2699"/>
    </location>
</feature>
<feature type="domain" description="Ig-like" evidence="8">
    <location>
        <begin position="858"/>
        <end position="950"/>
    </location>
</feature>
<dbReference type="GO" id="GO:0007411">
    <property type="term" value="P:axon guidance"/>
    <property type="evidence" value="ECO:0007669"/>
    <property type="project" value="TreeGrafter"/>
</dbReference>
<keyword evidence="5" id="KW-1015">Disulfide bond</keyword>
<keyword evidence="2" id="KW-0964">Secreted</keyword>
<dbReference type="EMBL" id="CAJGYM010000010">
    <property type="protein sequence ID" value="CAD6189244.1"/>
    <property type="molecule type" value="Genomic_DNA"/>
</dbReference>
<dbReference type="InterPro" id="IPR056861">
    <property type="entry name" value="HMCN1-like_VWA"/>
</dbReference>
<keyword evidence="6" id="KW-0393">Immunoglobulin domain</keyword>
<feature type="domain" description="Ig-like" evidence="8">
    <location>
        <begin position="437"/>
        <end position="521"/>
    </location>
</feature>
<keyword evidence="10" id="KW-1185">Reference proteome</keyword>
<gene>
    <name evidence="9" type="ORF">CAUJ_LOCUS5163</name>
</gene>
<feature type="domain" description="Ig-like" evidence="8">
    <location>
        <begin position="1042"/>
        <end position="1132"/>
    </location>
</feature>
<feature type="domain" description="Ig-like" evidence="8">
    <location>
        <begin position="525"/>
        <end position="613"/>
    </location>
</feature>
<feature type="domain" description="Ig-like" evidence="8">
    <location>
        <begin position="1601"/>
        <end position="1685"/>
    </location>
</feature>
<feature type="domain" description="Ig-like" evidence="8">
    <location>
        <begin position="616"/>
        <end position="748"/>
    </location>
</feature>
<dbReference type="FunFam" id="2.60.40.10:FF:000032">
    <property type="entry name" value="palladin isoform X1"/>
    <property type="match status" value="5"/>
</dbReference>
<dbReference type="InterPro" id="IPR003598">
    <property type="entry name" value="Ig_sub2"/>
</dbReference>
<feature type="domain" description="Ig-like" evidence="8">
    <location>
        <begin position="955"/>
        <end position="1035"/>
    </location>
</feature>
<dbReference type="InterPro" id="IPR036179">
    <property type="entry name" value="Ig-like_dom_sf"/>
</dbReference>
<dbReference type="SUPFAM" id="SSF48726">
    <property type="entry name" value="Immunoglobulin"/>
    <property type="match status" value="26"/>
</dbReference>